<dbReference type="GeneID" id="28856785"/>
<dbReference type="EMBL" id="LSBJ02000008">
    <property type="protein sequence ID" value="OAQ57631.2"/>
    <property type="molecule type" value="Genomic_DNA"/>
</dbReference>
<dbReference type="Proteomes" id="UP000078397">
    <property type="component" value="Unassembled WGS sequence"/>
</dbReference>
<feature type="region of interest" description="Disordered" evidence="1">
    <location>
        <begin position="264"/>
        <end position="290"/>
    </location>
</feature>
<sequence>MAAQTARACSFLDRQWTLEDVIIIPSDSDSDSDCGTDSGDEAIDSVLHMNLLHDQHPDDSLPSISAIVASMVNVRRDPMEGIESSTKKLYVAKEGESYDSSSPGSPADVPFASTVLESSGVGTDSDLLVSPAIQQHDDTVSPEVSASIGGSRVVTAASHCNSAQTTPILSLNDKELHQQYAKSSDQARPLSAIDLIQLSPPQNPSLMSSDRCSQICNTNDDHGHRDGIVPQSNLSVNKTAAKGKKPVWHNRNVARLCNPNQKLLDRSKAGQTYREVETTHIEEEHDERQR</sequence>
<organism evidence="2 3">
    <name type="scientific">Pochonia chlamydosporia 170</name>
    <dbReference type="NCBI Taxonomy" id="1380566"/>
    <lineage>
        <taxon>Eukaryota</taxon>
        <taxon>Fungi</taxon>
        <taxon>Dikarya</taxon>
        <taxon>Ascomycota</taxon>
        <taxon>Pezizomycotina</taxon>
        <taxon>Sordariomycetes</taxon>
        <taxon>Hypocreomycetidae</taxon>
        <taxon>Hypocreales</taxon>
        <taxon>Clavicipitaceae</taxon>
        <taxon>Pochonia</taxon>
    </lineage>
</organism>
<accession>A0A179EWT7</accession>
<evidence type="ECO:0000313" key="2">
    <source>
        <dbReference type="EMBL" id="OAQ57631.2"/>
    </source>
</evidence>
<name>A0A179EWT7_METCM</name>
<protein>
    <submittedName>
        <fullName evidence="2">Uncharacterized protein</fullName>
    </submittedName>
</protein>
<proteinExistence type="predicted"/>
<evidence type="ECO:0000256" key="1">
    <source>
        <dbReference type="SAM" id="MobiDB-lite"/>
    </source>
</evidence>
<dbReference type="KEGG" id="pchm:VFPPC_15032"/>
<keyword evidence="3" id="KW-1185">Reference proteome</keyword>
<dbReference type="AlphaFoldDB" id="A0A179EWT7"/>
<dbReference type="RefSeq" id="XP_018135933.2">
    <property type="nucleotide sequence ID" value="XM_018292791.2"/>
</dbReference>
<gene>
    <name evidence="2" type="ORF">VFPPC_15032</name>
</gene>
<dbReference type="OrthoDB" id="10596681at2759"/>
<reference evidence="2 3" key="1">
    <citation type="journal article" date="2016" name="PLoS Pathog.">
        <title>Biosynthesis of antibiotic leucinostatins in bio-control fungus Purpureocillium lilacinum and their inhibition on phytophthora revealed by genome mining.</title>
        <authorList>
            <person name="Wang G."/>
            <person name="Liu Z."/>
            <person name="Lin R."/>
            <person name="Li E."/>
            <person name="Mao Z."/>
            <person name="Ling J."/>
            <person name="Yang Y."/>
            <person name="Yin W.B."/>
            <person name="Xie B."/>
        </authorList>
    </citation>
    <scope>NUCLEOTIDE SEQUENCE [LARGE SCALE GENOMIC DNA]</scope>
    <source>
        <strain evidence="2">170</strain>
    </source>
</reference>
<comment type="caution">
    <text evidence="2">The sequence shown here is derived from an EMBL/GenBank/DDBJ whole genome shotgun (WGS) entry which is preliminary data.</text>
</comment>
<evidence type="ECO:0000313" key="3">
    <source>
        <dbReference type="Proteomes" id="UP000078397"/>
    </source>
</evidence>